<keyword evidence="5" id="KW-1185">Reference proteome</keyword>
<sequence length="313" mass="36049">MKQEMKSISLISRPLSNMDSHDFDLLHWIYDLQAANVARSKTSFTLVFVAIHAFNELFEQYGDDSANRAFQQINEYLSNKIRNIDLIFQLPQRNGWTILMLHSGQEEAKYFLKRIFQSIPYIAFEQGTDMQIGLSASIVEIANSTTSYAEALSAGEEALQLANVKGDKEIYIVEMFNKPEIEKIKVSIIEDDEVMKSILLTMLQRIAIDYFELSIQTFNDGNQFLQSSWSQSGHTHIVIMNDILPKKNGIAVLHELRRMPNNKKYIVFMLSKLKTEEDMVYAFEAGVDEYIIKPYNVKLVAARLKRLLARLRS</sequence>
<evidence type="ECO:0000313" key="5">
    <source>
        <dbReference type="Proteomes" id="UP000076935"/>
    </source>
</evidence>
<dbReference type="PROSITE" id="PS50887">
    <property type="entry name" value="GGDEF"/>
    <property type="match status" value="1"/>
</dbReference>
<dbReference type="EMBL" id="LQWY01000042">
    <property type="protein sequence ID" value="OAH60313.1"/>
    <property type="molecule type" value="Genomic_DNA"/>
</dbReference>
<dbReference type="InterPro" id="IPR029787">
    <property type="entry name" value="Nucleotide_cyclase"/>
</dbReference>
<comment type="caution">
    <text evidence="4">The sequence shown here is derived from an EMBL/GenBank/DDBJ whole genome shotgun (WGS) entry which is preliminary data.</text>
</comment>
<organism evidence="4 5">
    <name type="scientific">Domibacillus aminovorans</name>
    <dbReference type="NCBI Taxonomy" id="29332"/>
    <lineage>
        <taxon>Bacteria</taxon>
        <taxon>Bacillati</taxon>
        <taxon>Bacillota</taxon>
        <taxon>Bacilli</taxon>
        <taxon>Bacillales</taxon>
        <taxon>Bacillaceae</taxon>
        <taxon>Domibacillus</taxon>
    </lineage>
</organism>
<dbReference type="Pfam" id="PF00072">
    <property type="entry name" value="Response_reg"/>
    <property type="match status" value="1"/>
</dbReference>
<dbReference type="Proteomes" id="UP000076935">
    <property type="component" value="Unassembled WGS sequence"/>
</dbReference>
<dbReference type="Pfam" id="PF00990">
    <property type="entry name" value="GGDEF"/>
    <property type="match status" value="1"/>
</dbReference>
<comment type="caution">
    <text evidence="1">Lacks conserved residue(s) required for the propagation of feature annotation.</text>
</comment>
<feature type="domain" description="Response regulatory" evidence="2">
    <location>
        <begin position="185"/>
        <end position="308"/>
    </location>
</feature>
<dbReference type="Gene3D" id="3.40.50.2300">
    <property type="match status" value="1"/>
</dbReference>
<proteinExistence type="predicted"/>
<evidence type="ECO:0000256" key="1">
    <source>
        <dbReference type="PROSITE-ProRule" id="PRU00169"/>
    </source>
</evidence>
<dbReference type="PANTHER" id="PTHR43228:SF1">
    <property type="entry name" value="TWO-COMPONENT RESPONSE REGULATOR ARR22"/>
    <property type="match status" value="1"/>
</dbReference>
<dbReference type="PANTHER" id="PTHR43228">
    <property type="entry name" value="TWO-COMPONENT RESPONSE REGULATOR"/>
    <property type="match status" value="1"/>
</dbReference>
<dbReference type="InterPro" id="IPR043128">
    <property type="entry name" value="Rev_trsase/Diguanyl_cyclase"/>
</dbReference>
<dbReference type="AlphaFoldDB" id="A0A177L435"/>
<dbReference type="SMART" id="SM00267">
    <property type="entry name" value="GGDEF"/>
    <property type="match status" value="1"/>
</dbReference>
<evidence type="ECO:0000259" key="2">
    <source>
        <dbReference type="PROSITE" id="PS50110"/>
    </source>
</evidence>
<name>A0A177L435_9BACI</name>
<dbReference type="InterPro" id="IPR000160">
    <property type="entry name" value="GGDEF_dom"/>
</dbReference>
<evidence type="ECO:0008006" key="6">
    <source>
        <dbReference type="Google" id="ProtNLM"/>
    </source>
</evidence>
<dbReference type="SMART" id="SM00448">
    <property type="entry name" value="REC"/>
    <property type="match status" value="1"/>
</dbReference>
<accession>A0A177L435</accession>
<dbReference type="InterPro" id="IPR001789">
    <property type="entry name" value="Sig_transdc_resp-reg_receiver"/>
</dbReference>
<evidence type="ECO:0000259" key="3">
    <source>
        <dbReference type="PROSITE" id="PS50887"/>
    </source>
</evidence>
<protein>
    <recommendedName>
        <fullName evidence="6">Response regulatory domain-containing protein</fullName>
    </recommendedName>
</protein>
<reference evidence="4 5" key="1">
    <citation type="submission" date="2016-01" db="EMBL/GenBank/DDBJ databases">
        <title>Investigation of taxonomic status of Bacillus aminovorans.</title>
        <authorList>
            <person name="Verma A."/>
            <person name="Pal Y."/>
            <person name="Krishnamurthi S."/>
        </authorList>
    </citation>
    <scope>NUCLEOTIDE SEQUENCE [LARGE SCALE GENOMIC DNA]</scope>
    <source>
        <strain evidence="4 5">DSM 1314</strain>
    </source>
</reference>
<feature type="domain" description="GGDEF" evidence="3">
    <location>
        <begin position="42"/>
        <end position="175"/>
    </location>
</feature>
<dbReference type="GO" id="GO:0000160">
    <property type="term" value="P:phosphorelay signal transduction system"/>
    <property type="evidence" value="ECO:0007669"/>
    <property type="project" value="InterPro"/>
</dbReference>
<dbReference type="RefSeq" id="WP_063966186.1">
    <property type="nucleotide sequence ID" value="NZ_JBCNAN010000010.1"/>
</dbReference>
<dbReference type="SUPFAM" id="SSF55073">
    <property type="entry name" value="Nucleotide cyclase"/>
    <property type="match status" value="1"/>
</dbReference>
<dbReference type="InterPro" id="IPR011006">
    <property type="entry name" value="CheY-like_superfamily"/>
</dbReference>
<dbReference type="Gene3D" id="3.30.70.270">
    <property type="match status" value="1"/>
</dbReference>
<evidence type="ECO:0000313" key="4">
    <source>
        <dbReference type="EMBL" id="OAH60313.1"/>
    </source>
</evidence>
<gene>
    <name evidence="4" type="ORF">AWH49_17000</name>
</gene>
<dbReference type="InterPro" id="IPR052048">
    <property type="entry name" value="ST_Response_Regulator"/>
</dbReference>
<dbReference type="SUPFAM" id="SSF52172">
    <property type="entry name" value="CheY-like"/>
    <property type="match status" value="1"/>
</dbReference>
<dbReference type="PROSITE" id="PS50110">
    <property type="entry name" value="RESPONSE_REGULATORY"/>
    <property type="match status" value="1"/>
</dbReference>